<dbReference type="InterPro" id="IPR010029">
    <property type="entry name" value="GL_DH"/>
</dbReference>
<dbReference type="PANTHER" id="PTHR43762:SF1">
    <property type="entry name" value="D-ARABINONO-1,4-LACTONE OXIDASE"/>
    <property type="match status" value="1"/>
</dbReference>
<dbReference type="OrthoDB" id="610608at2759"/>
<dbReference type="InterPro" id="IPR010031">
    <property type="entry name" value="FAD_lactone_oxidase-like"/>
</dbReference>
<dbReference type="UniPathway" id="UPA00132"/>
<dbReference type="SUPFAM" id="SSF56176">
    <property type="entry name" value="FAD-binding/transporter-associated domain-like"/>
    <property type="match status" value="1"/>
</dbReference>
<dbReference type="Proteomes" id="UP000054498">
    <property type="component" value="Unassembled WGS sequence"/>
</dbReference>
<dbReference type="InterPro" id="IPR006094">
    <property type="entry name" value="Oxid_FAD_bind_N"/>
</dbReference>
<dbReference type="Pfam" id="PF04030">
    <property type="entry name" value="ALO"/>
    <property type="match status" value="2"/>
</dbReference>
<dbReference type="RefSeq" id="XP_013896028.1">
    <property type="nucleotide sequence ID" value="XM_014040574.1"/>
</dbReference>
<dbReference type="STRING" id="145388.A0A0D2KMT3"/>
<dbReference type="GO" id="GO:0003885">
    <property type="term" value="F:D-arabinono-1,4-lactone oxidase activity"/>
    <property type="evidence" value="ECO:0007669"/>
    <property type="project" value="InterPro"/>
</dbReference>
<dbReference type="Pfam" id="PF01565">
    <property type="entry name" value="FAD_binding_4"/>
    <property type="match status" value="1"/>
</dbReference>
<evidence type="ECO:0000259" key="3">
    <source>
        <dbReference type="PROSITE" id="PS51387"/>
    </source>
</evidence>
<evidence type="ECO:0000313" key="5">
    <source>
        <dbReference type="Proteomes" id="UP000054498"/>
    </source>
</evidence>
<dbReference type="EMBL" id="KK102746">
    <property type="protein sequence ID" value="KIY97008.1"/>
    <property type="molecule type" value="Genomic_DNA"/>
</dbReference>
<dbReference type="Gene3D" id="3.30.465.10">
    <property type="match status" value="1"/>
</dbReference>
<dbReference type="InterPro" id="IPR016169">
    <property type="entry name" value="FAD-bd_PCMH_sub2"/>
</dbReference>
<dbReference type="GO" id="GO:0071949">
    <property type="term" value="F:FAD binding"/>
    <property type="evidence" value="ECO:0007669"/>
    <property type="project" value="InterPro"/>
</dbReference>
<dbReference type="InterPro" id="IPR016166">
    <property type="entry name" value="FAD-bd_PCMH"/>
</dbReference>
<dbReference type="InterPro" id="IPR007173">
    <property type="entry name" value="ALO_C"/>
</dbReference>
<dbReference type="GO" id="GO:0016020">
    <property type="term" value="C:membrane"/>
    <property type="evidence" value="ECO:0007669"/>
    <property type="project" value="InterPro"/>
</dbReference>
<keyword evidence="2" id="KW-0560">Oxidoreductase</keyword>
<gene>
    <name evidence="4" type="ORF">MNEG_10953</name>
</gene>
<dbReference type="KEGG" id="mng:MNEG_10953"/>
<dbReference type="GO" id="GO:0019853">
    <property type="term" value="P:L-ascorbic acid biosynthetic process"/>
    <property type="evidence" value="ECO:0007669"/>
    <property type="project" value="UniProtKB-UniPathway"/>
</dbReference>
<dbReference type="GO" id="GO:0016633">
    <property type="term" value="F:galactonolactone dehydrogenase activity"/>
    <property type="evidence" value="ECO:0007669"/>
    <property type="project" value="InterPro"/>
</dbReference>
<feature type="domain" description="FAD-binding PCMH-type" evidence="3">
    <location>
        <begin position="1"/>
        <end position="121"/>
    </location>
</feature>
<dbReference type="PROSITE" id="PS51387">
    <property type="entry name" value="FAD_PCMH"/>
    <property type="match status" value="1"/>
</dbReference>
<protein>
    <recommendedName>
        <fullName evidence="3">FAD-binding PCMH-type domain-containing protein</fullName>
    </recommendedName>
</protein>
<accession>A0A0D2KMT3</accession>
<dbReference type="PANTHER" id="PTHR43762">
    <property type="entry name" value="L-GULONOLACTONE OXIDASE"/>
    <property type="match status" value="1"/>
</dbReference>
<evidence type="ECO:0000256" key="1">
    <source>
        <dbReference type="ARBA" id="ARBA00005147"/>
    </source>
</evidence>
<dbReference type="AlphaFoldDB" id="A0A0D2KMT3"/>
<organism evidence="4 5">
    <name type="scientific">Monoraphidium neglectum</name>
    <dbReference type="NCBI Taxonomy" id="145388"/>
    <lineage>
        <taxon>Eukaryota</taxon>
        <taxon>Viridiplantae</taxon>
        <taxon>Chlorophyta</taxon>
        <taxon>core chlorophytes</taxon>
        <taxon>Chlorophyceae</taxon>
        <taxon>CS clade</taxon>
        <taxon>Sphaeropleales</taxon>
        <taxon>Selenastraceae</taxon>
        <taxon>Monoraphidium</taxon>
    </lineage>
</organism>
<sequence length="467" mass="49631">MSMALLDKVLWVDQASGEVRVQAGCRVQQVADELKPYGLTLQNYASIREQQIGGFTQVSAHGTGAAIPPVDEQVVALRMVTPGKGVLELSADENPTLFKLARVGLGLLGVVTELTLQAVPAKQLIEKTFTATAKEVEKNHGKWLRQNRHMRYMWLPYTDTVVVVQVNPAPSARAAEEAAAAAAAAEAGEGGAAAAARAAPLRALLSEAVGADKAAAAEDLTAFQLRDVLLALDPLDRDWVARVNAAEAEFWRRSAGTRVGLADEILGFDCGGQQWVLEVAFPVGRLSRIGGWGAGPPKDISYMKDLLEEIRRSEIAAPCPIEQRWTAASSSPMSPAAATPGGGADEVHSWVGVIMYLPTDDESQRAKITAAFKRYAALVEDRLMPRYGASWHWAKIEPPTDGGDAAAAAARLAHMQAALAARFPLDELNAARARLDPKNILANNMFDTLLGRPGGAAQAAAAAVAKP</sequence>
<name>A0A0D2KMT3_9CHLO</name>
<dbReference type="GeneID" id="25728167"/>
<keyword evidence="5" id="KW-1185">Reference proteome</keyword>
<dbReference type="NCBIfam" id="TIGR01676">
    <property type="entry name" value="GLDHase"/>
    <property type="match status" value="1"/>
</dbReference>
<proteinExistence type="predicted"/>
<comment type="pathway">
    <text evidence="1">Cofactor biosynthesis; L-ascorbate biosynthesis.</text>
</comment>
<evidence type="ECO:0000313" key="4">
    <source>
        <dbReference type="EMBL" id="KIY97008.1"/>
    </source>
</evidence>
<dbReference type="InterPro" id="IPR036318">
    <property type="entry name" value="FAD-bd_PCMH-like_sf"/>
</dbReference>
<evidence type="ECO:0000256" key="2">
    <source>
        <dbReference type="ARBA" id="ARBA00023002"/>
    </source>
</evidence>
<reference evidence="4 5" key="1">
    <citation type="journal article" date="2013" name="BMC Genomics">
        <title>Reconstruction of the lipid metabolism for the microalga Monoraphidium neglectum from its genome sequence reveals characteristics suitable for biofuel production.</title>
        <authorList>
            <person name="Bogen C."/>
            <person name="Al-Dilaimi A."/>
            <person name="Albersmeier A."/>
            <person name="Wichmann J."/>
            <person name="Grundmann M."/>
            <person name="Rupp O."/>
            <person name="Lauersen K.J."/>
            <person name="Blifernez-Klassen O."/>
            <person name="Kalinowski J."/>
            <person name="Goesmann A."/>
            <person name="Mussgnug J.H."/>
            <person name="Kruse O."/>
        </authorList>
    </citation>
    <scope>NUCLEOTIDE SEQUENCE [LARGE SCALE GENOMIC DNA]</scope>
    <source>
        <strain evidence="4 5">SAG 48.87</strain>
    </source>
</reference>